<accession>A0ABV5YNQ1</accession>
<evidence type="ECO:0000313" key="3">
    <source>
        <dbReference type="Proteomes" id="UP001589627"/>
    </source>
</evidence>
<sequence>MQAKLDKVLLRPEYREGVERLMRGQWREPVIALRLDENHDLGFDVPGRRLDGTVKGKRLVRRFFWNIARGMAGLVINVFMLFNAGGVGNPFRREIRVTGPADAMALGLLDALRPAKGPWLVCSPSSLALVDTGPTYLDPADAAPPRILWQARKPQGPEVNLRTRALTWPDGSKFKFPLYRESEARHLQKYYGPSYTINWHGNPE</sequence>
<proteinExistence type="predicted"/>
<name>A0ABV5YNQ1_9ACTN</name>
<dbReference type="EMBL" id="JBHLZP010000257">
    <property type="protein sequence ID" value="MFB9836191.1"/>
    <property type="molecule type" value="Genomic_DNA"/>
</dbReference>
<keyword evidence="1" id="KW-1133">Transmembrane helix</keyword>
<reference evidence="2 3" key="1">
    <citation type="submission" date="2024-09" db="EMBL/GenBank/DDBJ databases">
        <authorList>
            <person name="Sun Q."/>
            <person name="Mori K."/>
        </authorList>
    </citation>
    <scope>NUCLEOTIDE SEQUENCE [LARGE SCALE GENOMIC DNA]</scope>
    <source>
        <strain evidence="2 3">TBRC 0563</strain>
    </source>
</reference>
<dbReference type="RefSeq" id="WP_378208823.1">
    <property type="nucleotide sequence ID" value="NZ_JBHLZP010000257.1"/>
</dbReference>
<keyword evidence="1" id="KW-0812">Transmembrane</keyword>
<organism evidence="2 3">
    <name type="scientific">Actinoallomurus acaciae</name>
    <dbReference type="NCBI Taxonomy" id="502577"/>
    <lineage>
        <taxon>Bacteria</taxon>
        <taxon>Bacillati</taxon>
        <taxon>Actinomycetota</taxon>
        <taxon>Actinomycetes</taxon>
        <taxon>Streptosporangiales</taxon>
        <taxon>Thermomonosporaceae</taxon>
        <taxon>Actinoallomurus</taxon>
    </lineage>
</organism>
<evidence type="ECO:0000313" key="2">
    <source>
        <dbReference type="EMBL" id="MFB9836191.1"/>
    </source>
</evidence>
<feature type="transmembrane region" description="Helical" evidence="1">
    <location>
        <begin position="63"/>
        <end position="82"/>
    </location>
</feature>
<evidence type="ECO:0000256" key="1">
    <source>
        <dbReference type="SAM" id="Phobius"/>
    </source>
</evidence>
<gene>
    <name evidence="2" type="ORF">ACFFNX_28860</name>
</gene>
<keyword evidence="1" id="KW-0472">Membrane</keyword>
<comment type="caution">
    <text evidence="2">The sequence shown here is derived from an EMBL/GenBank/DDBJ whole genome shotgun (WGS) entry which is preliminary data.</text>
</comment>
<keyword evidence="3" id="KW-1185">Reference proteome</keyword>
<protein>
    <submittedName>
        <fullName evidence="2">Uncharacterized protein</fullName>
    </submittedName>
</protein>
<dbReference type="Proteomes" id="UP001589627">
    <property type="component" value="Unassembled WGS sequence"/>
</dbReference>